<dbReference type="GO" id="GO:0046872">
    <property type="term" value="F:metal ion binding"/>
    <property type="evidence" value="ECO:0007669"/>
    <property type="project" value="UniProtKB-KW"/>
</dbReference>
<evidence type="ECO:0000256" key="9">
    <source>
        <dbReference type="ARBA" id="ARBA00023004"/>
    </source>
</evidence>
<sequence length="304" mass="34442">MKPNLKDKIAHLKKERNAIILAHYYQRPEIQDIADAVGDSYYLSKIAKDCSESTILFCGVKFMAESAKILSPHKTVLLPVFDAGCPMADMICKKDVLDLKKDHPNAKVICYINSSAEVKSVSDICCTSSNAINIIRNLPEKKIIFIPDKNLGEYVQSQVQDKEIILWNGFCITHHKVRLGEIKKVKSLHTDIKVLCHGECEKEIRHASDFVGSTGDIIKFATENNNKKFLIVTEEGILHQLKIKNPEKQFYFPGEGMTCINMKKTSLKNVYDSLLNLNYKIELDKNLRLKAYDALINMHTLGGR</sequence>
<dbReference type="InterPro" id="IPR036094">
    <property type="entry name" value="NadA_sf"/>
</dbReference>
<evidence type="ECO:0000256" key="8">
    <source>
        <dbReference type="ARBA" id="ARBA00022723"/>
    </source>
</evidence>
<dbReference type="GO" id="GO:0051539">
    <property type="term" value="F:4 iron, 4 sulfur cluster binding"/>
    <property type="evidence" value="ECO:0007669"/>
    <property type="project" value="UniProtKB-KW"/>
</dbReference>
<dbReference type="EMBL" id="PEIK01000010">
    <property type="protein sequence ID" value="PIH03575.1"/>
    <property type="molecule type" value="Genomic_DNA"/>
</dbReference>
<dbReference type="Gene3D" id="3.40.50.10800">
    <property type="entry name" value="NadA-like"/>
    <property type="match status" value="3"/>
</dbReference>
<comment type="caution">
    <text evidence="12">The sequence shown here is derived from an EMBL/GenBank/DDBJ whole genome shotgun (WGS) entry which is preliminary data.</text>
</comment>
<name>A0A2G7HEP5_9CLOT</name>
<comment type="pathway">
    <text evidence="2">Cofactor biosynthesis; NAD(+) biosynthesis; quinolinate from iminoaspartate: step 1/1.</text>
</comment>
<dbReference type="RefSeq" id="WP_099839730.1">
    <property type="nucleotide sequence ID" value="NZ_PEIK01000010.1"/>
</dbReference>
<evidence type="ECO:0000313" key="12">
    <source>
        <dbReference type="EMBL" id="PIH03575.1"/>
    </source>
</evidence>
<keyword evidence="10" id="KW-0411">Iron-sulfur</keyword>
<keyword evidence="13" id="KW-1185">Reference proteome</keyword>
<comment type="cofactor">
    <cofactor evidence="1">
        <name>[4Fe-4S] cluster</name>
        <dbReference type="ChEBI" id="CHEBI:49883"/>
    </cofactor>
</comment>
<dbReference type="UniPathway" id="UPA00253">
    <property type="reaction ID" value="UER00327"/>
</dbReference>
<accession>A0A2G7HEP5</accession>
<keyword evidence="7" id="KW-0808">Transferase</keyword>
<evidence type="ECO:0000256" key="5">
    <source>
        <dbReference type="ARBA" id="ARBA00022490"/>
    </source>
</evidence>
<evidence type="ECO:0000256" key="1">
    <source>
        <dbReference type="ARBA" id="ARBA00001966"/>
    </source>
</evidence>
<keyword evidence="6" id="KW-0662">Pyridine nucleotide biosynthesis</keyword>
<dbReference type="FunFam" id="3.40.50.10800:FF:000003">
    <property type="entry name" value="Quinolinate synthase A"/>
    <property type="match status" value="1"/>
</dbReference>
<dbReference type="EC" id="2.5.1.72" evidence="3 11"/>
<dbReference type="PANTHER" id="PTHR30573">
    <property type="entry name" value="QUINOLINATE SYNTHETASE A"/>
    <property type="match status" value="1"/>
</dbReference>
<keyword evidence="4" id="KW-0004">4Fe-4S</keyword>
<reference evidence="12 13" key="1">
    <citation type="submission" date="2017-10" db="EMBL/GenBank/DDBJ databases">
        <title>Reclassification of Eubacterium combesii and discrepancies in the nomenclature of botulinum neurotoxin producing clostridia. Request for an Opinion.</title>
        <authorList>
            <person name="Dobritsa A.P."/>
            <person name="Kutumbaka K.K."/>
            <person name="Samadpour M."/>
        </authorList>
    </citation>
    <scope>NUCLEOTIDE SEQUENCE [LARGE SCALE GENOMIC DNA]</scope>
    <source>
        <strain evidence="12 13">DSM 20696</strain>
    </source>
</reference>
<keyword evidence="5" id="KW-0963">Cytoplasm</keyword>
<evidence type="ECO:0000313" key="13">
    <source>
        <dbReference type="Proteomes" id="UP000231322"/>
    </source>
</evidence>
<dbReference type="SUPFAM" id="SSF142754">
    <property type="entry name" value="NadA-like"/>
    <property type="match status" value="1"/>
</dbReference>
<evidence type="ECO:0000256" key="11">
    <source>
        <dbReference type="NCBIfam" id="TIGR00550"/>
    </source>
</evidence>
<organism evidence="12 13">
    <name type="scientific">Clostridium combesii</name>
    <dbReference type="NCBI Taxonomy" id="39481"/>
    <lineage>
        <taxon>Bacteria</taxon>
        <taxon>Bacillati</taxon>
        <taxon>Bacillota</taxon>
        <taxon>Clostridia</taxon>
        <taxon>Eubacteriales</taxon>
        <taxon>Clostridiaceae</taxon>
        <taxon>Clostridium</taxon>
    </lineage>
</organism>
<protein>
    <recommendedName>
        <fullName evidence="3 11">Quinolinate synthase</fullName>
        <ecNumber evidence="3 11">2.5.1.72</ecNumber>
    </recommendedName>
</protein>
<dbReference type="GO" id="GO:0034628">
    <property type="term" value="P:'de novo' NAD+ biosynthetic process from L-aspartate"/>
    <property type="evidence" value="ECO:0007669"/>
    <property type="project" value="TreeGrafter"/>
</dbReference>
<evidence type="ECO:0000256" key="4">
    <source>
        <dbReference type="ARBA" id="ARBA00022485"/>
    </source>
</evidence>
<dbReference type="GO" id="GO:0005829">
    <property type="term" value="C:cytosol"/>
    <property type="evidence" value="ECO:0007669"/>
    <property type="project" value="TreeGrafter"/>
</dbReference>
<dbReference type="Pfam" id="PF02445">
    <property type="entry name" value="NadA"/>
    <property type="match status" value="1"/>
</dbReference>
<evidence type="ECO:0000256" key="3">
    <source>
        <dbReference type="ARBA" id="ARBA00012669"/>
    </source>
</evidence>
<dbReference type="NCBIfam" id="TIGR00550">
    <property type="entry name" value="nadA"/>
    <property type="match status" value="1"/>
</dbReference>
<evidence type="ECO:0000256" key="10">
    <source>
        <dbReference type="ARBA" id="ARBA00023014"/>
    </source>
</evidence>
<dbReference type="PANTHER" id="PTHR30573:SF0">
    <property type="entry name" value="QUINOLINATE SYNTHASE, CHLOROPLASTIC"/>
    <property type="match status" value="1"/>
</dbReference>
<evidence type="ECO:0000256" key="7">
    <source>
        <dbReference type="ARBA" id="ARBA00022679"/>
    </source>
</evidence>
<dbReference type="GO" id="GO:0008987">
    <property type="term" value="F:quinolinate synthetase A activity"/>
    <property type="evidence" value="ECO:0007669"/>
    <property type="project" value="UniProtKB-UniRule"/>
</dbReference>
<dbReference type="InterPro" id="IPR003473">
    <property type="entry name" value="NadA"/>
</dbReference>
<dbReference type="AlphaFoldDB" id="A0A2G7HEP5"/>
<evidence type="ECO:0000256" key="6">
    <source>
        <dbReference type="ARBA" id="ARBA00022642"/>
    </source>
</evidence>
<keyword evidence="8" id="KW-0479">Metal-binding</keyword>
<dbReference type="Proteomes" id="UP000231322">
    <property type="component" value="Unassembled WGS sequence"/>
</dbReference>
<keyword evidence="9" id="KW-0408">Iron</keyword>
<gene>
    <name evidence="12" type="ORF">CS538_13020</name>
</gene>
<proteinExistence type="predicted"/>
<dbReference type="NCBIfam" id="NF006878">
    <property type="entry name" value="PRK09375.1-2"/>
    <property type="match status" value="1"/>
</dbReference>
<evidence type="ECO:0000256" key="2">
    <source>
        <dbReference type="ARBA" id="ARBA00005065"/>
    </source>
</evidence>